<dbReference type="PANTHER" id="PTHR41534">
    <property type="entry name" value="BLR3401 PROTEIN"/>
    <property type="match status" value="1"/>
</dbReference>
<dbReference type="PANTHER" id="PTHR41534:SF2">
    <property type="entry name" value="3-PHENYLPROPIONATE_CINNAMIC ACID DIOXYGENASE SUBUNIT BETA"/>
    <property type="match status" value="1"/>
</dbReference>
<dbReference type="NCBIfam" id="NF007479">
    <property type="entry name" value="PRK10069.1"/>
    <property type="match status" value="1"/>
</dbReference>
<reference evidence="3 4" key="1">
    <citation type="journal article" date="2014" name="Genome Announc.">
        <title>Genome Sequence of Bacillus simplex Strain P558, Isolated from a Human Fecal Sample.</title>
        <authorList>
            <person name="Croce O."/>
            <person name="Hugon P."/>
            <person name="Lagier J.C."/>
            <person name="Bibi F."/>
            <person name="Robert C."/>
            <person name="Azhar E.I."/>
            <person name="Raoult D."/>
            <person name="Fournier P.E."/>
        </authorList>
    </citation>
    <scope>NUCLEOTIDE SEQUENCE [LARGE SCALE GENOMIC DNA]</scope>
    <source>
        <strain evidence="3 4">P558</strain>
    </source>
</reference>
<evidence type="ECO:0000256" key="2">
    <source>
        <dbReference type="ARBA" id="ARBA00023002"/>
    </source>
</evidence>
<dbReference type="GO" id="GO:0051213">
    <property type="term" value="F:dioxygenase activity"/>
    <property type="evidence" value="ECO:0007669"/>
    <property type="project" value="UniProtKB-KW"/>
</dbReference>
<dbReference type="InterPro" id="IPR000391">
    <property type="entry name" value="Rng_hydr_dOase-bsu"/>
</dbReference>
<sequence>MSYDLGLKQGEMKVMEIMELIKPFKWAESSTSLELQQEIEQFYYKEAQLLDHSEFEAWFELMDKDIHYWMPIRMNRLGREVSQEYAPLGKGAHYDDTHETMRGRIRARVSGVNWAENPVSRTRHIISNVIIREMEEPNTIEVASSFIVYRNRSEHQADIFPGERRDVLRRSEGGLGFKIARRTILIDQSTLLANNLSVFF</sequence>
<organism evidence="3 4">
    <name type="scientific">Peribacillus simplex</name>
    <dbReference type="NCBI Taxonomy" id="1478"/>
    <lineage>
        <taxon>Bacteria</taxon>
        <taxon>Bacillati</taxon>
        <taxon>Bacillota</taxon>
        <taxon>Bacilli</taxon>
        <taxon>Bacillales</taxon>
        <taxon>Bacillaceae</taxon>
        <taxon>Peribacillus</taxon>
    </lineage>
</organism>
<protein>
    <submittedName>
        <fullName evidence="3">Aromatic-ring-hydroxylating dioxygenase subunit beta</fullName>
    </submittedName>
</protein>
<evidence type="ECO:0000313" key="4">
    <source>
        <dbReference type="Proteomes" id="UP000182110"/>
    </source>
</evidence>
<dbReference type="CDD" id="cd00667">
    <property type="entry name" value="ring_hydroxylating_dioxygenases_beta"/>
    <property type="match status" value="1"/>
</dbReference>
<evidence type="ECO:0000313" key="3">
    <source>
        <dbReference type="EMBL" id="CEG24538.1"/>
    </source>
</evidence>
<accession>A0AAN2TPU5</accession>
<dbReference type="AlphaFoldDB" id="A0AAN2TPU5"/>
<comment type="similarity">
    <text evidence="1">Belongs to the bacterial ring-hydroxylating dioxygenase beta subunit family.</text>
</comment>
<keyword evidence="2" id="KW-0560">Oxidoreductase</keyword>
<keyword evidence="4" id="KW-1185">Reference proteome</keyword>
<dbReference type="InterPro" id="IPR032710">
    <property type="entry name" value="NTF2-like_dom_sf"/>
</dbReference>
<dbReference type="Pfam" id="PF00866">
    <property type="entry name" value="Ring_hydroxyl_B"/>
    <property type="match status" value="1"/>
</dbReference>
<comment type="caution">
    <text evidence="3">The sequence shown here is derived from an EMBL/GenBank/DDBJ whole genome shotgun (WGS) entry which is preliminary data.</text>
</comment>
<proteinExistence type="inferred from homology"/>
<evidence type="ECO:0000256" key="1">
    <source>
        <dbReference type="ARBA" id="ARBA00009570"/>
    </source>
</evidence>
<dbReference type="RefSeq" id="WP_202186544.1">
    <property type="nucleotide sequence ID" value="NZ_CCXW01000002.1"/>
</dbReference>
<dbReference type="SUPFAM" id="SSF54427">
    <property type="entry name" value="NTF2-like"/>
    <property type="match status" value="1"/>
</dbReference>
<gene>
    <name evidence="3" type="ORF">BN1180_05353</name>
</gene>
<dbReference type="Proteomes" id="UP000182110">
    <property type="component" value="Unassembled WGS sequence"/>
</dbReference>
<dbReference type="EMBL" id="CCXW01000002">
    <property type="protein sequence ID" value="CEG24538.1"/>
    <property type="molecule type" value="Genomic_DNA"/>
</dbReference>
<name>A0AAN2TPU5_9BACI</name>
<dbReference type="GO" id="GO:0019380">
    <property type="term" value="P:3-phenylpropionate catabolic process"/>
    <property type="evidence" value="ECO:0007669"/>
    <property type="project" value="TreeGrafter"/>
</dbReference>
<dbReference type="Gene3D" id="3.10.450.50">
    <property type="match status" value="1"/>
</dbReference>
<keyword evidence="3" id="KW-0223">Dioxygenase</keyword>